<gene>
    <name evidence="2" type="ORF">BGW38_008568</name>
</gene>
<comment type="caution">
    <text evidence="2">The sequence shown here is derived from an EMBL/GenBank/DDBJ whole genome shotgun (WGS) entry which is preliminary data.</text>
</comment>
<evidence type="ECO:0000313" key="3">
    <source>
        <dbReference type="Proteomes" id="UP000780801"/>
    </source>
</evidence>
<sequence length="55" mass="6103">PSTDSDTSMDDVDTTDNSDTEMASVKNEKRPAEKTPDLLQARSPSKSRSMEKSRK</sequence>
<organism evidence="2 3">
    <name type="scientific">Lunasporangiospora selenospora</name>
    <dbReference type="NCBI Taxonomy" id="979761"/>
    <lineage>
        <taxon>Eukaryota</taxon>
        <taxon>Fungi</taxon>
        <taxon>Fungi incertae sedis</taxon>
        <taxon>Mucoromycota</taxon>
        <taxon>Mortierellomycotina</taxon>
        <taxon>Mortierellomycetes</taxon>
        <taxon>Mortierellales</taxon>
        <taxon>Mortierellaceae</taxon>
        <taxon>Lunasporangiospora</taxon>
    </lineage>
</organism>
<dbReference type="EMBL" id="JAABOA010005943">
    <property type="protein sequence ID" value="KAF9571945.1"/>
    <property type="molecule type" value="Genomic_DNA"/>
</dbReference>
<evidence type="ECO:0000313" key="2">
    <source>
        <dbReference type="EMBL" id="KAF9571945.1"/>
    </source>
</evidence>
<feature type="compositionally biased region" description="Basic and acidic residues" evidence="1">
    <location>
        <begin position="26"/>
        <end position="36"/>
    </location>
</feature>
<feature type="non-terminal residue" evidence="2">
    <location>
        <position position="55"/>
    </location>
</feature>
<reference evidence="2" key="1">
    <citation type="journal article" date="2020" name="Fungal Divers.">
        <title>Resolving the Mortierellaceae phylogeny through synthesis of multi-gene phylogenetics and phylogenomics.</title>
        <authorList>
            <person name="Vandepol N."/>
            <person name="Liber J."/>
            <person name="Desiro A."/>
            <person name="Na H."/>
            <person name="Kennedy M."/>
            <person name="Barry K."/>
            <person name="Grigoriev I.V."/>
            <person name="Miller A.N."/>
            <person name="O'Donnell K."/>
            <person name="Stajich J.E."/>
            <person name="Bonito G."/>
        </authorList>
    </citation>
    <scope>NUCLEOTIDE SEQUENCE</scope>
    <source>
        <strain evidence="2">KOD1015</strain>
    </source>
</reference>
<feature type="non-terminal residue" evidence="2">
    <location>
        <position position="1"/>
    </location>
</feature>
<feature type="compositionally biased region" description="Acidic residues" evidence="1">
    <location>
        <begin position="7"/>
        <end position="19"/>
    </location>
</feature>
<evidence type="ECO:0000256" key="1">
    <source>
        <dbReference type="SAM" id="MobiDB-lite"/>
    </source>
</evidence>
<name>A0A9P6K9K5_9FUNG</name>
<protein>
    <submittedName>
        <fullName evidence="2">Uncharacterized protein</fullName>
    </submittedName>
</protein>
<proteinExistence type="predicted"/>
<accession>A0A9P6K9K5</accession>
<keyword evidence="3" id="KW-1185">Reference proteome</keyword>
<dbReference type="Proteomes" id="UP000780801">
    <property type="component" value="Unassembled WGS sequence"/>
</dbReference>
<dbReference type="AlphaFoldDB" id="A0A9P6K9K5"/>
<feature type="region of interest" description="Disordered" evidence="1">
    <location>
        <begin position="1"/>
        <end position="55"/>
    </location>
</feature>